<evidence type="ECO:0000259" key="4">
    <source>
        <dbReference type="PROSITE" id="PS50983"/>
    </source>
</evidence>
<protein>
    <submittedName>
        <fullName evidence="5">Periplasmic binding protein</fullName>
    </submittedName>
</protein>
<dbReference type="HOGENOM" id="CLU_038034_2_8_9"/>
<dbReference type="EMBL" id="CP000853">
    <property type="protein sequence ID" value="ABW18462.1"/>
    <property type="molecule type" value="Genomic_DNA"/>
</dbReference>
<keyword evidence="2 3" id="KW-0732">Signal</keyword>
<comment type="similarity">
    <text evidence="1">Belongs to the bacterial solute-binding protein 8 family.</text>
</comment>
<dbReference type="Proteomes" id="UP000000269">
    <property type="component" value="Chromosome"/>
</dbReference>
<dbReference type="PROSITE" id="PS50983">
    <property type="entry name" value="FE_B12_PBP"/>
    <property type="match status" value="1"/>
</dbReference>
<evidence type="ECO:0000313" key="5">
    <source>
        <dbReference type="EMBL" id="ABW18462.1"/>
    </source>
</evidence>
<dbReference type="OrthoDB" id="9816357at2"/>
<dbReference type="eggNOG" id="COG0614">
    <property type="taxonomic scope" value="Bacteria"/>
</dbReference>
<keyword evidence="6" id="KW-1185">Reference proteome</keyword>
<feature type="domain" description="Fe/B12 periplasmic-binding" evidence="4">
    <location>
        <begin position="67"/>
        <end position="326"/>
    </location>
</feature>
<dbReference type="KEGG" id="aoe:Clos_0915"/>
<evidence type="ECO:0000313" key="6">
    <source>
        <dbReference type="Proteomes" id="UP000000269"/>
    </source>
</evidence>
<dbReference type="PROSITE" id="PS51257">
    <property type="entry name" value="PROKAR_LIPOPROTEIN"/>
    <property type="match status" value="1"/>
</dbReference>
<dbReference type="GO" id="GO:0071281">
    <property type="term" value="P:cellular response to iron ion"/>
    <property type="evidence" value="ECO:0007669"/>
    <property type="project" value="TreeGrafter"/>
</dbReference>
<gene>
    <name evidence="5" type="ordered locus">Clos_0915</name>
</gene>
<dbReference type="PANTHER" id="PTHR30535:SF34">
    <property type="entry name" value="MOLYBDATE-BINDING PROTEIN MOLA"/>
    <property type="match status" value="1"/>
</dbReference>
<evidence type="ECO:0000256" key="1">
    <source>
        <dbReference type="ARBA" id="ARBA00008814"/>
    </source>
</evidence>
<name>A8MEY3_ALKOO</name>
<dbReference type="AlphaFoldDB" id="A8MEY3"/>
<dbReference type="InterPro" id="IPR054828">
    <property type="entry name" value="Vit_B12_bind_prot"/>
</dbReference>
<dbReference type="InterPro" id="IPR002491">
    <property type="entry name" value="ABC_transptr_periplasmic_BD"/>
</dbReference>
<dbReference type="NCBIfam" id="NF038402">
    <property type="entry name" value="TroA_like"/>
    <property type="match status" value="1"/>
</dbReference>
<dbReference type="Gene3D" id="3.40.50.1980">
    <property type="entry name" value="Nitrogenase molybdenum iron protein domain"/>
    <property type="match status" value="2"/>
</dbReference>
<feature type="signal peptide" evidence="3">
    <location>
        <begin position="1"/>
        <end position="21"/>
    </location>
</feature>
<sequence>MKKAKISVLIAVMLLMVTFVAGCSPKTVELPKNPVDNNGENVKSTAYPKEIVDSFGNTVTINEKPKKVVSVSPSQTEILFTLGLKDQIVGVSDYCDYPAEALEKEKIGSAFAVNVEKILELDPEIVFLYNEAVPEAIEQIKAAGIHVLIYSPETTEEIFNTISDLGSIMGVETKAEEIIHNMKAKKDEIVNKVKDLDKVRTFYQVWDEPLMTAGVGSFIHELITLAGGENVAVDGEGAYPQYSVEAMIEKNPQVYLAPAHTLENFTLSDKEAEELKSRIKSRPGYDTIDAVKNDRIELLEPNIVSRPGVRIIEALELIAKALHPEAF</sequence>
<dbReference type="RefSeq" id="WP_012158774.1">
    <property type="nucleotide sequence ID" value="NC_009922.1"/>
</dbReference>
<reference evidence="6" key="1">
    <citation type="submission" date="2007-10" db="EMBL/GenBank/DDBJ databases">
        <title>Complete genome of Alkaliphilus oremlandii OhILAs.</title>
        <authorList>
            <person name="Copeland A."/>
            <person name="Lucas S."/>
            <person name="Lapidus A."/>
            <person name="Barry K."/>
            <person name="Detter J.C."/>
            <person name="Glavina del Rio T."/>
            <person name="Hammon N."/>
            <person name="Israni S."/>
            <person name="Dalin E."/>
            <person name="Tice H."/>
            <person name="Pitluck S."/>
            <person name="Chain P."/>
            <person name="Malfatti S."/>
            <person name="Shin M."/>
            <person name="Vergez L."/>
            <person name="Schmutz J."/>
            <person name="Larimer F."/>
            <person name="Land M."/>
            <person name="Hauser L."/>
            <person name="Kyrpides N."/>
            <person name="Mikhailova N."/>
            <person name="Stolz J.F."/>
            <person name="Dawson A."/>
            <person name="Fisher E."/>
            <person name="Crable B."/>
            <person name="Perera E."/>
            <person name="Lisak J."/>
            <person name="Ranganathan M."/>
            <person name="Basu P."/>
            <person name="Richardson P."/>
        </authorList>
    </citation>
    <scope>NUCLEOTIDE SEQUENCE [LARGE SCALE GENOMIC DNA]</scope>
    <source>
        <strain evidence="6">OhILAs</strain>
    </source>
</reference>
<dbReference type="PANTHER" id="PTHR30535">
    <property type="entry name" value="VITAMIN B12-BINDING PROTEIN"/>
    <property type="match status" value="1"/>
</dbReference>
<proteinExistence type="inferred from homology"/>
<organism evidence="5 6">
    <name type="scientific">Alkaliphilus oremlandii (strain OhILAs)</name>
    <name type="common">Clostridium oremlandii (strain OhILAs)</name>
    <dbReference type="NCBI Taxonomy" id="350688"/>
    <lineage>
        <taxon>Bacteria</taxon>
        <taxon>Bacillati</taxon>
        <taxon>Bacillota</taxon>
        <taxon>Clostridia</taxon>
        <taxon>Peptostreptococcales</taxon>
        <taxon>Natronincolaceae</taxon>
        <taxon>Alkaliphilus</taxon>
    </lineage>
</organism>
<evidence type="ECO:0000256" key="3">
    <source>
        <dbReference type="SAM" id="SignalP"/>
    </source>
</evidence>
<dbReference type="InterPro" id="IPR050902">
    <property type="entry name" value="ABC_Transporter_SBP"/>
</dbReference>
<feature type="chain" id="PRO_5038834810" evidence="3">
    <location>
        <begin position="22"/>
        <end position="327"/>
    </location>
</feature>
<dbReference type="SUPFAM" id="SSF53807">
    <property type="entry name" value="Helical backbone' metal receptor"/>
    <property type="match status" value="1"/>
</dbReference>
<dbReference type="STRING" id="350688.Clos_0915"/>
<evidence type="ECO:0000256" key="2">
    <source>
        <dbReference type="ARBA" id="ARBA00022729"/>
    </source>
</evidence>
<dbReference type="Pfam" id="PF01497">
    <property type="entry name" value="Peripla_BP_2"/>
    <property type="match status" value="1"/>
</dbReference>
<accession>A8MEY3</accession>
<dbReference type="CDD" id="cd01144">
    <property type="entry name" value="BtuF"/>
    <property type="match status" value="1"/>
</dbReference>